<dbReference type="OrthoDB" id="1872003at2759"/>
<feature type="region of interest" description="Disordered" evidence="1">
    <location>
        <begin position="21"/>
        <end position="48"/>
    </location>
</feature>
<keyword evidence="4" id="KW-1185">Reference proteome</keyword>
<reference evidence="4" key="1">
    <citation type="journal article" date="2014" name="Genome Announc.">
        <title>Genome sequence and annotation of Acremonium chrysogenum, producer of the beta-lactam antibiotic cephalosporin C.</title>
        <authorList>
            <person name="Terfehr D."/>
            <person name="Dahlmann T.A."/>
            <person name="Specht T."/>
            <person name="Zadra I."/>
            <person name="Kuernsteiner H."/>
            <person name="Kueck U."/>
        </authorList>
    </citation>
    <scope>NUCLEOTIDE SEQUENCE [LARGE SCALE GENOMIC DNA]</scope>
    <source>
        <strain evidence="4">ATCC 11550 / CBS 779.69 / DSM 880 / IAM 14645 / JCM 23072 / IMI 49137</strain>
    </source>
</reference>
<name>A0A086SX77_HAPC1</name>
<feature type="domain" description="SIS" evidence="2">
    <location>
        <begin position="105"/>
        <end position="253"/>
    </location>
</feature>
<dbReference type="Gene3D" id="3.40.50.10490">
    <property type="entry name" value="Glucose-6-phosphate isomerase like protein, domain 1"/>
    <property type="match status" value="1"/>
</dbReference>
<dbReference type="Proteomes" id="UP000029964">
    <property type="component" value="Unassembled WGS sequence"/>
</dbReference>
<protein>
    <submittedName>
        <fullName evidence="3">Arabinose 5-phosphate isomerase-like protein</fullName>
    </submittedName>
</protein>
<dbReference type="PANTHER" id="PTHR38418">
    <property type="entry name" value="SUGAR ISOMERASE, KPSF/GUTQ (AFU_ORTHOLOGUE AFUA_6G08860)"/>
    <property type="match status" value="1"/>
</dbReference>
<dbReference type="HOGENOM" id="CLU_1154031_0_0_1"/>
<proteinExistence type="predicted"/>
<dbReference type="InterPro" id="IPR046348">
    <property type="entry name" value="SIS_dom_sf"/>
</dbReference>
<dbReference type="SUPFAM" id="SSF53697">
    <property type="entry name" value="SIS domain"/>
    <property type="match status" value="1"/>
</dbReference>
<keyword evidence="3" id="KW-0413">Isomerase</keyword>
<dbReference type="GO" id="GO:1901135">
    <property type="term" value="P:carbohydrate derivative metabolic process"/>
    <property type="evidence" value="ECO:0007669"/>
    <property type="project" value="InterPro"/>
</dbReference>
<dbReference type="CDD" id="cd05014">
    <property type="entry name" value="SIS_Kpsf"/>
    <property type="match status" value="1"/>
</dbReference>
<comment type="caution">
    <text evidence="3">The sequence shown here is derived from an EMBL/GenBank/DDBJ whole genome shotgun (WGS) entry which is preliminary data.</text>
</comment>
<organism evidence="3 4">
    <name type="scientific">Hapsidospora chrysogenum (strain ATCC 11550 / CBS 779.69 / DSM 880 / IAM 14645 / JCM 23072 / IMI 49137)</name>
    <name type="common">Acremonium chrysogenum</name>
    <dbReference type="NCBI Taxonomy" id="857340"/>
    <lineage>
        <taxon>Eukaryota</taxon>
        <taxon>Fungi</taxon>
        <taxon>Dikarya</taxon>
        <taxon>Ascomycota</taxon>
        <taxon>Pezizomycotina</taxon>
        <taxon>Sordariomycetes</taxon>
        <taxon>Hypocreomycetidae</taxon>
        <taxon>Hypocreales</taxon>
        <taxon>Bionectriaceae</taxon>
        <taxon>Hapsidospora</taxon>
    </lineage>
</organism>
<evidence type="ECO:0000313" key="3">
    <source>
        <dbReference type="EMBL" id="KFH41709.1"/>
    </source>
</evidence>
<accession>A0A086SX77</accession>
<sequence length="273" mass="28470">MAEYGWAESIPVKTSAVLVLNGKKHPSDPPPSPPSDSPPIAGTPTHSSLVHGLDAADVDATPAKRRVADGLHVLSTEADALRSLAAFYEDDVGAQESFARAVETIAWSRRTGSKLVITGVGKSGHIGRKLVSTFQSLGIPGVFLHPTEALHGDLGLVGHNDSLLIISFSGRTGELLQLLPHLHRSIRVIVLTSHVRPEGCELLSRRPDGVLLSAPIPEPETVSVGVAAPTTSTTVALALGDALAIATAKELHADVPTVFARNHPGGSIGESLK</sequence>
<evidence type="ECO:0000256" key="1">
    <source>
        <dbReference type="SAM" id="MobiDB-lite"/>
    </source>
</evidence>
<dbReference type="GO" id="GO:0097367">
    <property type="term" value="F:carbohydrate derivative binding"/>
    <property type="evidence" value="ECO:0007669"/>
    <property type="project" value="InterPro"/>
</dbReference>
<dbReference type="EMBL" id="JPKY01000118">
    <property type="protein sequence ID" value="KFH41709.1"/>
    <property type="molecule type" value="Genomic_DNA"/>
</dbReference>
<dbReference type="InterPro" id="IPR035474">
    <property type="entry name" value="SIS_Kpsf"/>
</dbReference>
<gene>
    <name evidence="3" type="ORF">ACRE_075950</name>
</gene>
<dbReference type="PROSITE" id="PS51464">
    <property type="entry name" value="SIS"/>
    <property type="match status" value="1"/>
</dbReference>
<dbReference type="STRING" id="857340.A0A086SX77"/>
<evidence type="ECO:0000313" key="4">
    <source>
        <dbReference type="Proteomes" id="UP000029964"/>
    </source>
</evidence>
<dbReference type="GO" id="GO:0016853">
    <property type="term" value="F:isomerase activity"/>
    <property type="evidence" value="ECO:0007669"/>
    <property type="project" value="UniProtKB-KW"/>
</dbReference>
<dbReference type="InterPro" id="IPR001347">
    <property type="entry name" value="SIS_dom"/>
</dbReference>
<dbReference type="AlphaFoldDB" id="A0A086SX77"/>
<dbReference type="PANTHER" id="PTHR38418:SF2">
    <property type="entry name" value="SUGAR ISOMERASE, KPSF_GUTQ (AFU_ORTHOLOGUE AFUA_6G08860)"/>
    <property type="match status" value="1"/>
</dbReference>
<dbReference type="Pfam" id="PF01380">
    <property type="entry name" value="SIS"/>
    <property type="match status" value="1"/>
</dbReference>
<evidence type="ECO:0000259" key="2">
    <source>
        <dbReference type="PROSITE" id="PS51464"/>
    </source>
</evidence>
<feature type="compositionally biased region" description="Pro residues" evidence="1">
    <location>
        <begin position="28"/>
        <end position="37"/>
    </location>
</feature>